<dbReference type="STRING" id="71717.A0A4Y7T1N5"/>
<dbReference type="Proteomes" id="UP000298030">
    <property type="component" value="Unassembled WGS sequence"/>
</dbReference>
<dbReference type="SUPFAM" id="SSF51556">
    <property type="entry name" value="Metallo-dependent hydrolases"/>
    <property type="match status" value="1"/>
</dbReference>
<sequence>MPSWNIAAHFGFMDTIGISHSVLGFTGPSANAYLGDRPRTVALARLINEYLCALARSYPEKFSFLASVPLPYADDAVRELGYATGELGAVGVALMSNHEGRYLGDAGFTSFWSALDGLGGRQVVYVHPTTSYVVVNETFVSADPYPGLDQSRMEFYMETARTFIDLTITQTIHNFTNTHFILPHIGGAFPTMIDRVLKTVHSDLYDSSLEIYRTRFWWDSASPTYFHQIDGLLGYDIPKANLLYGTDYPFIGTAATQDDLKAIMDYPGLTDEEKDDLLSSNWKLLFGDKIQFQ</sequence>
<gene>
    <name evidence="5" type="ORF">FA13DRAFT_827884</name>
</gene>
<dbReference type="AlphaFoldDB" id="A0A4Y7T1N5"/>
<dbReference type="Pfam" id="PF04909">
    <property type="entry name" value="Amidohydro_2"/>
    <property type="match status" value="1"/>
</dbReference>
<reference evidence="5 6" key="1">
    <citation type="journal article" date="2019" name="Nat. Ecol. Evol.">
        <title>Megaphylogeny resolves global patterns of mushroom evolution.</title>
        <authorList>
            <person name="Varga T."/>
            <person name="Krizsan K."/>
            <person name="Foldi C."/>
            <person name="Dima B."/>
            <person name="Sanchez-Garcia M."/>
            <person name="Sanchez-Ramirez S."/>
            <person name="Szollosi G.J."/>
            <person name="Szarkandi J.G."/>
            <person name="Papp V."/>
            <person name="Albert L."/>
            <person name="Andreopoulos W."/>
            <person name="Angelini C."/>
            <person name="Antonin V."/>
            <person name="Barry K.W."/>
            <person name="Bougher N.L."/>
            <person name="Buchanan P."/>
            <person name="Buyck B."/>
            <person name="Bense V."/>
            <person name="Catcheside P."/>
            <person name="Chovatia M."/>
            <person name="Cooper J."/>
            <person name="Damon W."/>
            <person name="Desjardin D."/>
            <person name="Finy P."/>
            <person name="Geml J."/>
            <person name="Haridas S."/>
            <person name="Hughes K."/>
            <person name="Justo A."/>
            <person name="Karasinski D."/>
            <person name="Kautmanova I."/>
            <person name="Kiss B."/>
            <person name="Kocsube S."/>
            <person name="Kotiranta H."/>
            <person name="LaButti K.M."/>
            <person name="Lechner B.E."/>
            <person name="Liimatainen K."/>
            <person name="Lipzen A."/>
            <person name="Lukacs Z."/>
            <person name="Mihaltcheva S."/>
            <person name="Morgado L.N."/>
            <person name="Niskanen T."/>
            <person name="Noordeloos M.E."/>
            <person name="Ohm R.A."/>
            <person name="Ortiz-Santana B."/>
            <person name="Ovrebo C."/>
            <person name="Racz N."/>
            <person name="Riley R."/>
            <person name="Savchenko A."/>
            <person name="Shiryaev A."/>
            <person name="Soop K."/>
            <person name="Spirin V."/>
            <person name="Szebenyi C."/>
            <person name="Tomsovsky M."/>
            <person name="Tulloss R.E."/>
            <person name="Uehling J."/>
            <person name="Grigoriev I.V."/>
            <person name="Vagvolgyi C."/>
            <person name="Papp T."/>
            <person name="Martin F.M."/>
            <person name="Miettinen O."/>
            <person name="Hibbett D.S."/>
            <person name="Nagy L.G."/>
        </authorList>
    </citation>
    <scope>NUCLEOTIDE SEQUENCE [LARGE SCALE GENOMIC DNA]</scope>
    <source>
        <strain evidence="5 6">FP101781</strain>
    </source>
</reference>
<name>A0A4Y7T1N5_COPMI</name>
<keyword evidence="5" id="KW-0378">Hydrolase</keyword>
<dbReference type="GO" id="GO:0016787">
    <property type="term" value="F:hydrolase activity"/>
    <property type="evidence" value="ECO:0007669"/>
    <property type="project" value="UniProtKB-KW"/>
</dbReference>
<dbReference type="OrthoDB" id="2832284at2759"/>
<proteinExistence type="inferred from homology"/>
<dbReference type="GO" id="GO:0005829">
    <property type="term" value="C:cytosol"/>
    <property type="evidence" value="ECO:0007669"/>
    <property type="project" value="TreeGrafter"/>
</dbReference>
<dbReference type="PANTHER" id="PTHR21240">
    <property type="entry name" value="2-AMINO-3-CARBOXYLMUCONATE-6-SEMIALDEHYDE DECARBOXYLASE"/>
    <property type="match status" value="1"/>
</dbReference>
<keyword evidence="2 3" id="KW-0456">Lyase</keyword>
<comment type="similarity">
    <text evidence="3">Belongs to the metallo-dependent hydrolases superfamily.</text>
</comment>
<protein>
    <submittedName>
        <fullName evidence="5">Amidohydrolase 2</fullName>
    </submittedName>
</protein>
<dbReference type="InterPro" id="IPR032465">
    <property type="entry name" value="ACMSD"/>
</dbReference>
<evidence type="ECO:0000313" key="5">
    <source>
        <dbReference type="EMBL" id="TEB28063.1"/>
    </source>
</evidence>
<evidence type="ECO:0000256" key="1">
    <source>
        <dbReference type="ARBA" id="ARBA00022793"/>
    </source>
</evidence>
<keyword evidence="1 3" id="KW-0210">Decarboxylase</keyword>
<dbReference type="Gene3D" id="3.20.20.140">
    <property type="entry name" value="Metal-dependent hydrolases"/>
    <property type="match status" value="1"/>
</dbReference>
<organism evidence="5 6">
    <name type="scientific">Coprinellus micaceus</name>
    <name type="common">Glistening ink-cap mushroom</name>
    <name type="synonym">Coprinus micaceus</name>
    <dbReference type="NCBI Taxonomy" id="71717"/>
    <lineage>
        <taxon>Eukaryota</taxon>
        <taxon>Fungi</taxon>
        <taxon>Dikarya</taxon>
        <taxon>Basidiomycota</taxon>
        <taxon>Agaricomycotina</taxon>
        <taxon>Agaricomycetes</taxon>
        <taxon>Agaricomycetidae</taxon>
        <taxon>Agaricales</taxon>
        <taxon>Agaricineae</taxon>
        <taxon>Psathyrellaceae</taxon>
        <taxon>Coprinellus</taxon>
    </lineage>
</organism>
<dbReference type="InterPro" id="IPR006680">
    <property type="entry name" value="Amidohydro-rel"/>
</dbReference>
<evidence type="ECO:0000313" key="6">
    <source>
        <dbReference type="Proteomes" id="UP000298030"/>
    </source>
</evidence>
<evidence type="ECO:0000256" key="2">
    <source>
        <dbReference type="ARBA" id="ARBA00023239"/>
    </source>
</evidence>
<dbReference type="InterPro" id="IPR032466">
    <property type="entry name" value="Metal_Hydrolase"/>
</dbReference>
<keyword evidence="6" id="KW-1185">Reference proteome</keyword>
<dbReference type="GO" id="GO:0016831">
    <property type="term" value="F:carboxy-lyase activity"/>
    <property type="evidence" value="ECO:0007669"/>
    <property type="project" value="UniProtKB-KW"/>
</dbReference>
<dbReference type="PANTHER" id="PTHR21240:SF32">
    <property type="entry name" value="AMIDOHYDROLASE-RELATED DOMAIN-CONTAINING PROTEIN"/>
    <property type="match status" value="1"/>
</dbReference>
<accession>A0A4Y7T1N5</accession>
<evidence type="ECO:0000256" key="3">
    <source>
        <dbReference type="RuleBase" id="RU366045"/>
    </source>
</evidence>
<feature type="domain" description="Amidohydrolase-related" evidence="4">
    <location>
        <begin position="41"/>
        <end position="281"/>
    </location>
</feature>
<comment type="caution">
    <text evidence="5">The sequence shown here is derived from an EMBL/GenBank/DDBJ whole genome shotgun (WGS) entry which is preliminary data.</text>
</comment>
<dbReference type="EMBL" id="QPFP01000035">
    <property type="protein sequence ID" value="TEB28063.1"/>
    <property type="molecule type" value="Genomic_DNA"/>
</dbReference>
<evidence type="ECO:0000259" key="4">
    <source>
        <dbReference type="Pfam" id="PF04909"/>
    </source>
</evidence>
<dbReference type="GO" id="GO:0019748">
    <property type="term" value="P:secondary metabolic process"/>
    <property type="evidence" value="ECO:0007669"/>
    <property type="project" value="TreeGrafter"/>
</dbReference>